<dbReference type="EMBL" id="LKAM01000007">
    <property type="protein sequence ID" value="KUM47371.1"/>
    <property type="molecule type" value="Genomic_DNA"/>
</dbReference>
<accession>A0A101LXV3</accession>
<keyword evidence="1" id="KW-0496">Mitochondrion</keyword>
<sequence length="104" mass="11489">MLARMLSSLPPQVRMLGPKWAFNLEGMLSLLLSLSFPTLLLPFPLFIYAAVTPAGSYAWSRYGIGTTGYDAYFAMNESNDYSVNYLLLCSFRINGFGVNGTNSN</sequence>
<comment type="caution">
    <text evidence="1">The sequence shown here is derived from an EMBL/GenBank/DDBJ whole genome shotgun (WGS) entry which is preliminary data.</text>
</comment>
<geneLocation type="mitochondrion" evidence="1"/>
<gene>
    <name evidence="1" type="ORF">ABT39_MTgene5556</name>
</gene>
<organism evidence="1">
    <name type="scientific">Picea glauca</name>
    <name type="common">White spruce</name>
    <name type="synonym">Pinus glauca</name>
    <dbReference type="NCBI Taxonomy" id="3330"/>
    <lineage>
        <taxon>Eukaryota</taxon>
        <taxon>Viridiplantae</taxon>
        <taxon>Streptophyta</taxon>
        <taxon>Embryophyta</taxon>
        <taxon>Tracheophyta</taxon>
        <taxon>Spermatophyta</taxon>
        <taxon>Pinopsida</taxon>
        <taxon>Pinidae</taxon>
        <taxon>Conifers I</taxon>
        <taxon>Pinales</taxon>
        <taxon>Pinaceae</taxon>
        <taxon>Picea</taxon>
    </lineage>
</organism>
<name>A0A101LXV3_PICGL</name>
<reference evidence="1" key="1">
    <citation type="journal article" date="2015" name="Genome Biol. Evol.">
        <title>Organellar Genomes of White Spruce (Picea glauca): Assembly and Annotation.</title>
        <authorList>
            <person name="Jackman S.D."/>
            <person name="Warren R.L."/>
            <person name="Gibb E.A."/>
            <person name="Vandervalk B.P."/>
            <person name="Mohamadi H."/>
            <person name="Chu J."/>
            <person name="Raymond A."/>
            <person name="Pleasance S."/>
            <person name="Coope R."/>
            <person name="Wildung M.R."/>
            <person name="Ritland C.E."/>
            <person name="Bousquet J."/>
            <person name="Jones S.J."/>
            <person name="Bohlmann J."/>
            <person name="Birol I."/>
        </authorList>
    </citation>
    <scope>NUCLEOTIDE SEQUENCE [LARGE SCALE GENOMIC DNA]</scope>
    <source>
        <tissue evidence="1">Flushing bud</tissue>
    </source>
</reference>
<evidence type="ECO:0000313" key="1">
    <source>
        <dbReference type="EMBL" id="KUM47371.1"/>
    </source>
</evidence>
<protein>
    <submittedName>
        <fullName evidence="1">Uncharacterized protein</fullName>
    </submittedName>
</protein>
<proteinExistence type="predicted"/>
<dbReference type="AlphaFoldDB" id="A0A101LXV3"/>